<dbReference type="Gene3D" id="3.40.50.300">
    <property type="entry name" value="P-loop containing nucleotide triphosphate hydrolases"/>
    <property type="match status" value="1"/>
</dbReference>
<dbReference type="InterPro" id="IPR036866">
    <property type="entry name" value="RibonucZ/Hydroxyglut_hydro"/>
</dbReference>
<evidence type="ECO:0000256" key="6">
    <source>
        <dbReference type="ARBA" id="ARBA00023136"/>
    </source>
</evidence>
<feature type="signal peptide" evidence="9">
    <location>
        <begin position="1"/>
        <end position="22"/>
    </location>
</feature>
<feature type="region of interest" description="Disordered" evidence="7">
    <location>
        <begin position="45"/>
        <end position="82"/>
    </location>
</feature>
<dbReference type="PANTHER" id="PTHR30619:SF1">
    <property type="entry name" value="RECOMBINATION PROTEIN 2"/>
    <property type="match status" value="1"/>
</dbReference>
<feature type="transmembrane region" description="Helical" evidence="8">
    <location>
        <begin position="443"/>
        <end position="465"/>
    </location>
</feature>
<dbReference type="GO" id="GO:0009360">
    <property type="term" value="C:DNA polymerase III complex"/>
    <property type="evidence" value="ECO:0007669"/>
    <property type="project" value="InterPro"/>
</dbReference>
<dbReference type="InterPro" id="IPR052159">
    <property type="entry name" value="Competence_DNA_uptake"/>
</dbReference>
<evidence type="ECO:0000256" key="8">
    <source>
        <dbReference type="SAM" id="Phobius"/>
    </source>
</evidence>
<dbReference type="InterPro" id="IPR005790">
    <property type="entry name" value="DNA_polIII_delta"/>
</dbReference>
<dbReference type="PANTHER" id="PTHR30619">
    <property type="entry name" value="DNA INTERNALIZATION/COMPETENCE PROTEIN COMEC/REC2"/>
    <property type="match status" value="1"/>
</dbReference>
<organism evidence="11 12">
    <name type="scientific">Streptomyces cacaoi</name>
    <dbReference type="NCBI Taxonomy" id="1898"/>
    <lineage>
        <taxon>Bacteria</taxon>
        <taxon>Bacillati</taxon>
        <taxon>Actinomycetota</taxon>
        <taxon>Actinomycetes</taxon>
        <taxon>Kitasatosporales</taxon>
        <taxon>Streptomycetaceae</taxon>
        <taxon>Streptomyces</taxon>
    </lineage>
</organism>
<dbReference type="Gene3D" id="3.60.15.10">
    <property type="entry name" value="Ribonuclease Z/Hydroxyacylglutathione hydrolase-like"/>
    <property type="match status" value="1"/>
</dbReference>
<feature type="domain" description="Metallo-beta-lactamase" evidence="10">
    <location>
        <begin position="608"/>
        <end position="854"/>
    </location>
</feature>
<feature type="transmembrane region" description="Helical" evidence="8">
    <location>
        <begin position="413"/>
        <end position="431"/>
    </location>
</feature>
<feature type="compositionally biased region" description="Gly residues" evidence="7">
    <location>
        <begin position="947"/>
        <end position="957"/>
    </location>
</feature>
<dbReference type="InterPro" id="IPR027417">
    <property type="entry name" value="P-loop_NTPase"/>
</dbReference>
<feature type="region of interest" description="Disordered" evidence="7">
    <location>
        <begin position="887"/>
        <end position="1074"/>
    </location>
</feature>
<dbReference type="SUPFAM" id="SSF56281">
    <property type="entry name" value="Metallo-hydrolase/oxidoreductase"/>
    <property type="match status" value="1"/>
</dbReference>
<dbReference type="EMBL" id="BJMM01000018">
    <property type="protein sequence ID" value="GEB51178.1"/>
    <property type="molecule type" value="Genomic_DNA"/>
</dbReference>
<name>A0A4Y3R3B4_STRCI</name>
<evidence type="ECO:0000256" key="5">
    <source>
        <dbReference type="ARBA" id="ARBA00022989"/>
    </source>
</evidence>
<keyword evidence="5 8" id="KW-1133">Transmembrane helix</keyword>
<feature type="transmembrane region" description="Helical" evidence="8">
    <location>
        <begin position="477"/>
        <end position="499"/>
    </location>
</feature>
<feature type="compositionally biased region" description="Basic and acidic residues" evidence="7">
    <location>
        <begin position="56"/>
        <end position="68"/>
    </location>
</feature>
<feature type="transmembrane region" description="Helical" evidence="8">
    <location>
        <begin position="334"/>
        <end position="360"/>
    </location>
</feature>
<evidence type="ECO:0000256" key="9">
    <source>
        <dbReference type="SAM" id="SignalP"/>
    </source>
</evidence>
<dbReference type="InterPro" id="IPR010372">
    <property type="entry name" value="DNA_pol3_delta_N"/>
</dbReference>
<sequence length="1425" mass="146168">MLPALAAWAAAALGLGVSGAVAAGGAVLCCLGTVALLAAAATARRGTGDGASPTGWREHRPATARVHDGTPTGSRPRGTRPLRTPAALVGAAALLCAAVAGGNAALHAADLRRGPVPESARKHAELDLEVTVTGDPRALRPKVRGARQSQGLILVRADAVAVHRPDGGREAVRTPVLLFVQAGKPERNATDGASRAGPDAAQQWKRLLPSTRLRVSGRAAPPAPGRAGGRDVAAVLRVGPGAPRITAGPDTLQRAAGELRAGLRRATEGLDTDARGLLPGLVVGDTSRLRPELEAAFRTTDMTHLLAVSGSNLSILLVLLLGPPGLAHRVERRGLAAGLGIPLRATAVTGALLTLGFVVVCRPEPSVLRAAACGLITIAAIATGRRRSLLPALAAAVLLLVLFDPWLARDFGFLLSVLATASLLVVAPRWSDALRRRGWPARVAEAVAAAAAAQAACAPVVAVLAAHVSLVAVPCNLLAEFAVAPATVLGFGALVLAVPALPLAKALAWVAGWPTGAIAAIARTGAALPGAELGWPGSWWGALALAVGIGLAVVAARRFRVPHRPWLCAALGLLLCLALLRPVPLVRPLTGWPPPGWRMVACDVGQGDALVLAVDGARGGGGGAVVVDAGPEPAAVDRCLRELGVRKVPLAVLTHFHADHVAGLPGLLRGRRVGAIQVTARAEPPGQAAFVRRTAGQAGVPLVPAAVGERRRAGDLSWQVLWPPSPAEPSAPGTEGTASGETAGDGETSEGAVGDAAIRGGAVHAGAPSDGSVAQGEEGGGANDASITLLVRTGGLTLFLPGDLEPEAQQGLLALWPGLKRVDVLKVAHHGSRYQDGELQRRLHPRIAFVSAGSDNPYGHPAPETVHRLQASGALVARTDRHGALALVARPHAAPTVVTERGSPRGGADDGPAGPPAPPGAARPERAGRRGGRWFRRGGRTAQARGAGDGNGGGGRPGLRRGSRGAAVGGGRRVGAAGAGAGREGGRPGPVSRVRASPRARWRGRRAPSCRRCRRGPPGRPATGRPPRRPRPRAPHGRAAAPHRGRAAVPTPRRPPRPRPCRAAPAHAVRRSPRHSLSAAQRACGWCRRGMGCCGAMAGTRKKTSDDPLAPLTLVVGQEELLIERAVRRVIDAARAADADTDVRDLASGELQPGTLAELTSPSLFAERKVVVVRAAQDLAADTVKDVKAYLAAPAEEITLVLVHAGGNKGKGLLDAARKAGAREVECPKMTKPADRLAFVRGEFRTLGRSATPEACQALVDAIGSDLRELASACTQLTADVEGTIDEAVVGRYYTGRAEASSFTVADRAVEGRAAEALETLRWAVSTGVAPVLITSALAQGVRAIGKLAGAPRGARPGDLARELGMPPWKIDRVRQQMRGWTPDGVAVALRAVADADAAVKGGGSDPEYALEKAVVTIARAARSR</sequence>
<evidence type="ECO:0000256" key="2">
    <source>
        <dbReference type="ARBA" id="ARBA00017703"/>
    </source>
</evidence>
<gene>
    <name evidence="11" type="ORF">SCA03_37290</name>
</gene>
<dbReference type="NCBIfam" id="TIGR01128">
    <property type="entry name" value="holA"/>
    <property type="match status" value="1"/>
</dbReference>
<dbReference type="InterPro" id="IPR008921">
    <property type="entry name" value="DNA_pol3_clamp-load_cplx_C"/>
</dbReference>
<evidence type="ECO:0000256" key="7">
    <source>
        <dbReference type="SAM" id="MobiDB-lite"/>
    </source>
</evidence>
<keyword evidence="12" id="KW-1185">Reference proteome</keyword>
<dbReference type="NCBIfam" id="TIGR00360">
    <property type="entry name" value="ComEC_N-term"/>
    <property type="match status" value="1"/>
</dbReference>
<comment type="subcellular location">
    <subcellularLocation>
        <location evidence="1">Cell membrane</location>
        <topology evidence="1">Multi-pass membrane protein</topology>
    </subcellularLocation>
</comment>
<keyword evidence="4 8" id="KW-0812">Transmembrane</keyword>
<evidence type="ECO:0000259" key="10">
    <source>
        <dbReference type="SMART" id="SM00849"/>
    </source>
</evidence>
<comment type="caution">
    <text evidence="11">The sequence shown here is derived from an EMBL/GenBank/DDBJ whole genome shotgun (WGS) entry which is preliminary data.</text>
</comment>
<feature type="transmembrane region" description="Helical" evidence="8">
    <location>
        <begin position="538"/>
        <end position="556"/>
    </location>
</feature>
<evidence type="ECO:0000256" key="1">
    <source>
        <dbReference type="ARBA" id="ARBA00004651"/>
    </source>
</evidence>
<keyword evidence="9" id="KW-0732">Signal</keyword>
<dbReference type="Pfam" id="PF00753">
    <property type="entry name" value="Lactamase_B"/>
    <property type="match status" value="1"/>
</dbReference>
<feature type="compositionally biased region" description="Gly residues" evidence="7">
    <location>
        <begin position="967"/>
        <end position="983"/>
    </location>
</feature>
<proteinExistence type="predicted"/>
<feature type="compositionally biased region" description="Basic residues" evidence="7">
    <location>
        <begin position="1026"/>
        <end position="1046"/>
    </location>
</feature>
<dbReference type="GO" id="GO:0005886">
    <property type="term" value="C:plasma membrane"/>
    <property type="evidence" value="ECO:0007669"/>
    <property type="project" value="UniProtKB-SubCell"/>
</dbReference>
<evidence type="ECO:0000256" key="4">
    <source>
        <dbReference type="ARBA" id="ARBA00022692"/>
    </source>
</evidence>
<dbReference type="SUPFAM" id="SSF52540">
    <property type="entry name" value="P-loop containing nucleoside triphosphate hydrolases"/>
    <property type="match status" value="1"/>
</dbReference>
<dbReference type="Gene3D" id="1.20.272.10">
    <property type="match status" value="1"/>
</dbReference>
<dbReference type="GO" id="GO:0003887">
    <property type="term" value="F:DNA-directed DNA polymerase activity"/>
    <property type="evidence" value="ECO:0007669"/>
    <property type="project" value="InterPro"/>
</dbReference>
<feature type="transmembrane region" description="Helical" evidence="8">
    <location>
        <begin position="302"/>
        <end position="322"/>
    </location>
</feature>
<dbReference type="SMART" id="SM00849">
    <property type="entry name" value="Lactamase_B"/>
    <property type="match status" value="1"/>
</dbReference>
<feature type="compositionally biased region" description="Basic residues" evidence="7">
    <location>
        <begin position="929"/>
        <end position="939"/>
    </location>
</feature>
<feature type="chain" id="PRO_5021323942" description="DNA polymerase III subunit delta" evidence="9">
    <location>
        <begin position="23"/>
        <end position="1425"/>
    </location>
</feature>
<feature type="compositionally biased region" description="Basic residues" evidence="7">
    <location>
        <begin position="996"/>
        <end position="1017"/>
    </location>
</feature>
<dbReference type="InterPro" id="IPR004477">
    <property type="entry name" value="ComEC_N"/>
</dbReference>
<dbReference type="GO" id="GO:0003677">
    <property type="term" value="F:DNA binding"/>
    <property type="evidence" value="ECO:0007669"/>
    <property type="project" value="InterPro"/>
</dbReference>
<dbReference type="Pfam" id="PF06144">
    <property type="entry name" value="DNA_pol3_delta"/>
    <property type="match status" value="1"/>
</dbReference>
<dbReference type="InterPro" id="IPR048466">
    <property type="entry name" value="DNA_pol3_delta-like_C"/>
</dbReference>
<evidence type="ECO:0000313" key="11">
    <source>
        <dbReference type="EMBL" id="GEB51178.1"/>
    </source>
</evidence>
<dbReference type="InterPro" id="IPR001279">
    <property type="entry name" value="Metallo-B-lactamas"/>
</dbReference>
<feature type="region of interest" description="Disordered" evidence="7">
    <location>
        <begin position="719"/>
        <end position="752"/>
    </location>
</feature>
<evidence type="ECO:0000313" key="12">
    <source>
        <dbReference type="Proteomes" id="UP000319210"/>
    </source>
</evidence>
<evidence type="ECO:0000256" key="3">
    <source>
        <dbReference type="ARBA" id="ARBA00022475"/>
    </source>
</evidence>
<accession>A0A4Y3R3B4</accession>
<dbReference type="Proteomes" id="UP000319210">
    <property type="component" value="Unassembled WGS sequence"/>
</dbReference>
<dbReference type="SUPFAM" id="SSF48019">
    <property type="entry name" value="post-AAA+ oligomerization domain-like"/>
    <property type="match status" value="1"/>
</dbReference>
<protein>
    <recommendedName>
        <fullName evidence="2">DNA polymerase III subunit delta</fullName>
    </recommendedName>
</protein>
<dbReference type="GO" id="GO:0006260">
    <property type="term" value="P:DNA replication"/>
    <property type="evidence" value="ECO:0007669"/>
    <property type="project" value="InterPro"/>
</dbReference>
<dbReference type="Pfam" id="PF21694">
    <property type="entry name" value="DNA_pol3_delta_C"/>
    <property type="match status" value="1"/>
</dbReference>
<feature type="transmembrane region" description="Helical" evidence="8">
    <location>
        <begin position="563"/>
        <end position="580"/>
    </location>
</feature>
<feature type="compositionally biased region" description="Low complexity" evidence="7">
    <location>
        <begin position="731"/>
        <end position="746"/>
    </location>
</feature>
<dbReference type="Pfam" id="PF03772">
    <property type="entry name" value="Competence"/>
    <property type="match status" value="1"/>
</dbReference>
<feature type="transmembrane region" description="Helical" evidence="8">
    <location>
        <begin position="506"/>
        <end position="526"/>
    </location>
</feature>
<feature type="transmembrane region" description="Helical" evidence="8">
    <location>
        <begin position="389"/>
        <end position="407"/>
    </location>
</feature>
<reference evidence="11 12" key="1">
    <citation type="submission" date="2019-06" db="EMBL/GenBank/DDBJ databases">
        <title>Whole genome shotgun sequence of Streptomyces cacaoi subsp. cacaoi NBRC 12748.</title>
        <authorList>
            <person name="Hosoyama A."/>
            <person name="Uohara A."/>
            <person name="Ohji S."/>
            <person name="Ichikawa N."/>
        </authorList>
    </citation>
    <scope>NUCLEOTIDE SEQUENCE [LARGE SCALE GENOMIC DNA]</scope>
    <source>
        <strain evidence="11 12">NBRC 12748</strain>
    </source>
</reference>
<keyword evidence="3" id="KW-1003">Cell membrane</keyword>
<keyword evidence="6 8" id="KW-0472">Membrane</keyword>